<comment type="caution">
    <text evidence="6">The sequence shown here is derived from an EMBL/GenBank/DDBJ whole genome shotgun (WGS) entry which is preliminary data.</text>
</comment>
<accession>A0ABT9VNZ3</accession>
<dbReference type="PANTHER" id="PTHR30435">
    <property type="entry name" value="FLAGELLAR PROTEIN"/>
    <property type="match status" value="1"/>
</dbReference>
<keyword evidence="7" id="KW-1185">Reference proteome</keyword>
<dbReference type="NCBIfam" id="TIGR03506">
    <property type="entry name" value="FlgEFG_subfam"/>
    <property type="match status" value="1"/>
</dbReference>
<comment type="subcellular location">
    <subcellularLocation>
        <location evidence="2">Bacterial flagellum basal body</location>
    </subcellularLocation>
</comment>
<keyword evidence="6" id="KW-0282">Flagellum</keyword>
<feature type="domain" description="Flagellar hook protein FlgE/F/G-like D1" evidence="5">
    <location>
        <begin position="111"/>
        <end position="173"/>
    </location>
</feature>
<dbReference type="InterPro" id="IPR020013">
    <property type="entry name" value="Flagellar_FlgE/F/G"/>
</dbReference>
<dbReference type="InterPro" id="IPR037925">
    <property type="entry name" value="FlgE/F/G-like"/>
</dbReference>
<dbReference type="Proteomes" id="UP001225646">
    <property type="component" value="Unassembled WGS sequence"/>
</dbReference>
<keyword evidence="6" id="KW-0966">Cell projection</keyword>
<keyword evidence="2" id="KW-0975">Bacterial flagellum</keyword>
<dbReference type="Pfam" id="PF00460">
    <property type="entry name" value="Flg_bb_rod"/>
    <property type="match status" value="1"/>
</dbReference>
<evidence type="ECO:0000256" key="2">
    <source>
        <dbReference type="RuleBase" id="RU362116"/>
    </source>
</evidence>
<evidence type="ECO:0000313" key="7">
    <source>
        <dbReference type="Proteomes" id="UP001225646"/>
    </source>
</evidence>
<dbReference type="PROSITE" id="PS00588">
    <property type="entry name" value="FLAGELLA_BB_ROD"/>
    <property type="match status" value="1"/>
</dbReference>
<dbReference type="Pfam" id="PF22692">
    <property type="entry name" value="LlgE_F_G_D1"/>
    <property type="match status" value="1"/>
</dbReference>
<sequence length="273" mass="30204">MLRGFYTAASGMLAQERRADVLSNNIANANTPGYKAEQDTLRAFPEMLLSYIEANQHGRVAQKEIGSLNTGAYVQELIPLYTQGDIRETNLPSDLALVEKEVPVFAETNVKGVLFYAVETPEGQIKYTRNGHFTLDPNGRLTLGGNTVLATTGQPIVINSPEYEIKADGQVYVDGEPTGQQIDVRFAEDVRILVREGNDLYRTADDSVLPSAVGNALINYELKQGYLENANVDIAKSYTDLLTAYRSFEANQKVLQAYDRSMEKAVNEIGRVR</sequence>
<dbReference type="EMBL" id="JAUSTR010000005">
    <property type="protein sequence ID" value="MDQ0162590.1"/>
    <property type="molecule type" value="Genomic_DNA"/>
</dbReference>
<name>A0ABT9VNZ3_9BACI</name>
<feature type="domain" description="Flagellar basal-body/hook protein C-terminal" evidence="4">
    <location>
        <begin position="223"/>
        <end position="267"/>
    </location>
</feature>
<keyword evidence="6" id="KW-0969">Cilium</keyword>
<evidence type="ECO:0000259" key="3">
    <source>
        <dbReference type="Pfam" id="PF00460"/>
    </source>
</evidence>
<comment type="similarity">
    <text evidence="1 2">Belongs to the flagella basal body rod proteins family.</text>
</comment>
<dbReference type="RefSeq" id="WP_419151982.1">
    <property type="nucleotide sequence ID" value="NZ_JAUSTR010000005.1"/>
</dbReference>
<dbReference type="InterPro" id="IPR010930">
    <property type="entry name" value="Flg_bb/hook_C_dom"/>
</dbReference>
<organism evidence="6 7">
    <name type="scientific">Aeribacillus alveayuensis</name>
    <dbReference type="NCBI Taxonomy" id="279215"/>
    <lineage>
        <taxon>Bacteria</taxon>
        <taxon>Bacillati</taxon>
        <taxon>Bacillota</taxon>
        <taxon>Bacilli</taxon>
        <taxon>Bacillales</taxon>
        <taxon>Bacillaceae</taxon>
        <taxon>Aeribacillus</taxon>
    </lineage>
</organism>
<protein>
    <submittedName>
        <fullName evidence="6">Flagellar basal-body rod protein FlgG</fullName>
    </submittedName>
</protein>
<dbReference type="InterPro" id="IPR001444">
    <property type="entry name" value="Flag_bb_rod_N"/>
</dbReference>
<evidence type="ECO:0000313" key="6">
    <source>
        <dbReference type="EMBL" id="MDQ0162590.1"/>
    </source>
</evidence>
<dbReference type="InterPro" id="IPR019776">
    <property type="entry name" value="Flagellar_basal_body_rod_CS"/>
</dbReference>
<reference evidence="6 7" key="1">
    <citation type="submission" date="2023-07" db="EMBL/GenBank/DDBJ databases">
        <title>Genomic Encyclopedia of Type Strains, Phase IV (KMG-IV): sequencing the most valuable type-strain genomes for metagenomic binning, comparative biology and taxonomic classification.</title>
        <authorList>
            <person name="Goeker M."/>
        </authorList>
    </citation>
    <scope>NUCLEOTIDE SEQUENCE [LARGE SCALE GENOMIC DNA]</scope>
    <source>
        <strain evidence="6 7">DSM 19092</strain>
    </source>
</reference>
<proteinExistence type="inferred from homology"/>
<gene>
    <name evidence="6" type="ORF">J2S06_001667</name>
</gene>
<dbReference type="Pfam" id="PF06429">
    <property type="entry name" value="Flg_bbr_C"/>
    <property type="match status" value="1"/>
</dbReference>
<evidence type="ECO:0000259" key="5">
    <source>
        <dbReference type="Pfam" id="PF22692"/>
    </source>
</evidence>
<dbReference type="SUPFAM" id="SSF117143">
    <property type="entry name" value="Flagellar hook protein flgE"/>
    <property type="match status" value="1"/>
</dbReference>
<evidence type="ECO:0000259" key="4">
    <source>
        <dbReference type="Pfam" id="PF06429"/>
    </source>
</evidence>
<dbReference type="InterPro" id="IPR053967">
    <property type="entry name" value="LlgE_F_G-like_D1"/>
</dbReference>
<feature type="domain" description="Flagellar basal body rod protein N-terminal" evidence="3">
    <location>
        <begin position="5"/>
        <end position="35"/>
    </location>
</feature>
<evidence type="ECO:0000256" key="1">
    <source>
        <dbReference type="ARBA" id="ARBA00009677"/>
    </source>
</evidence>
<dbReference type="PANTHER" id="PTHR30435:SF19">
    <property type="entry name" value="FLAGELLAR BASAL-BODY ROD PROTEIN FLGG"/>
    <property type="match status" value="1"/>
</dbReference>